<dbReference type="Gene3D" id="3.10.250.10">
    <property type="entry name" value="SRCR-like domain"/>
    <property type="match status" value="1"/>
</dbReference>
<dbReference type="SUPFAM" id="SSF56487">
    <property type="entry name" value="SRCR-like"/>
    <property type="match status" value="1"/>
</dbReference>
<evidence type="ECO:0000313" key="7">
    <source>
        <dbReference type="EnsemblMetazoa" id="G9810.1:cds"/>
    </source>
</evidence>
<dbReference type="GO" id="GO:0031638">
    <property type="term" value="P:zymogen activation"/>
    <property type="evidence" value="ECO:0007669"/>
    <property type="project" value="TreeGrafter"/>
</dbReference>
<dbReference type="Pfam" id="PF00530">
    <property type="entry name" value="SRCR"/>
    <property type="match status" value="1"/>
</dbReference>
<feature type="disulfide bond" evidence="3">
    <location>
        <begin position="380"/>
        <end position="390"/>
    </location>
</feature>
<dbReference type="SMART" id="SM00202">
    <property type="entry name" value="SR"/>
    <property type="match status" value="1"/>
</dbReference>
<dbReference type="AlphaFoldDB" id="A0A8W8P3I5"/>
<dbReference type="PROSITE" id="PS50287">
    <property type="entry name" value="SRCR_2"/>
    <property type="match status" value="1"/>
</dbReference>
<protein>
    <recommendedName>
        <fullName evidence="6">SRCR domain-containing protein</fullName>
    </recommendedName>
</protein>
<dbReference type="InterPro" id="IPR008979">
    <property type="entry name" value="Galactose-bd-like_sf"/>
</dbReference>
<dbReference type="FunFam" id="3.10.250.10:FF:000011">
    <property type="entry name" value="Scavenger receptor class A member 5"/>
    <property type="match status" value="1"/>
</dbReference>
<keyword evidence="5" id="KW-0812">Transmembrane</keyword>
<evidence type="ECO:0000313" key="8">
    <source>
        <dbReference type="Proteomes" id="UP000005408"/>
    </source>
</evidence>
<sequence length="516" mass="56717">MAKLAQKDATVFQSLAESMLDGQIDFAVTSFPDTSGTIALIASALVLICMIYCIWSFFKIRKLTTIITLTQLPNSAKALPTPHPDLLSLYSNPSQTDNQVTTLQNVYTSFTSPWPYVTLSVLTTLLICFYMQKLWKKFKRTHKTTLHLEITTGTECMLFPITTLPLCPDNWNITPPQVINNIILQRTYLGWANFTINASDLTIQNKHTNTILNIPNTFRLSPLKALRLRLNVALNKPTYLQDPYRPGDDRRDASNAVDGRKSDLSRDGGQCAVSYLGQTATWWVNLTTIHSIYNITIYFRTDNNLQAQVNVRFGGTGATANQGRVEVFYNGTWGTVCDDQFDSADAGVVCRMLGFNEGGIVLLGTFGAGTGRIWMDDLNCDGTEQSLDQCQFLGWGNTNCGHIEDVGVQCRTSGVTNAPTGVPTTRAPATVQPNNSTAMEVYGCPGGFYGANCSIACPDTNCYCHLETGTCQGCKPGYQGYLCKSACEKGSFETTSAHEGFGQNNPQVIVQQKKPF</sequence>
<feature type="transmembrane region" description="Helical" evidence="5">
    <location>
        <begin position="38"/>
        <end position="58"/>
    </location>
</feature>
<dbReference type="GO" id="GO:0004252">
    <property type="term" value="F:serine-type endopeptidase activity"/>
    <property type="evidence" value="ECO:0007669"/>
    <property type="project" value="TreeGrafter"/>
</dbReference>
<dbReference type="InterPro" id="IPR036772">
    <property type="entry name" value="SRCR-like_dom_sf"/>
</dbReference>
<evidence type="ECO:0000256" key="4">
    <source>
        <dbReference type="SAM" id="MobiDB-lite"/>
    </source>
</evidence>
<keyword evidence="5" id="KW-0472">Membrane</keyword>
<keyword evidence="2" id="KW-0325">Glycoprotein</keyword>
<keyword evidence="1 3" id="KW-1015">Disulfide bond</keyword>
<proteinExistence type="predicted"/>
<organism evidence="7 8">
    <name type="scientific">Magallana gigas</name>
    <name type="common">Pacific oyster</name>
    <name type="synonym">Crassostrea gigas</name>
    <dbReference type="NCBI Taxonomy" id="29159"/>
    <lineage>
        <taxon>Eukaryota</taxon>
        <taxon>Metazoa</taxon>
        <taxon>Spiralia</taxon>
        <taxon>Lophotrochozoa</taxon>
        <taxon>Mollusca</taxon>
        <taxon>Bivalvia</taxon>
        <taxon>Autobranchia</taxon>
        <taxon>Pteriomorphia</taxon>
        <taxon>Ostreida</taxon>
        <taxon>Ostreoidea</taxon>
        <taxon>Ostreidae</taxon>
        <taxon>Magallana</taxon>
    </lineage>
</organism>
<keyword evidence="5" id="KW-1133">Transmembrane helix</keyword>
<evidence type="ECO:0000256" key="1">
    <source>
        <dbReference type="ARBA" id="ARBA00023157"/>
    </source>
</evidence>
<dbReference type="PANTHER" id="PTHR48071:SF24">
    <property type="entry name" value="DELETED IN MALIGNANT BRAIN TUMORS 1 PROTEIN-LIKE"/>
    <property type="match status" value="1"/>
</dbReference>
<accession>A0A8W8P3I5</accession>
<dbReference type="InterPro" id="IPR001190">
    <property type="entry name" value="SRCR"/>
</dbReference>
<reference evidence="7" key="1">
    <citation type="submission" date="2022-08" db="UniProtKB">
        <authorList>
            <consortium name="EnsemblMetazoa"/>
        </authorList>
    </citation>
    <scope>IDENTIFICATION</scope>
    <source>
        <strain evidence="7">05x7-T-G4-1.051#20</strain>
    </source>
</reference>
<feature type="transmembrane region" description="Helical" evidence="5">
    <location>
        <begin position="113"/>
        <end position="131"/>
    </location>
</feature>
<evidence type="ECO:0000256" key="3">
    <source>
        <dbReference type="PROSITE-ProRule" id="PRU00196"/>
    </source>
</evidence>
<comment type="caution">
    <text evidence="3">Lacks conserved residue(s) required for the propagation of feature annotation.</text>
</comment>
<keyword evidence="8" id="KW-1185">Reference proteome</keyword>
<dbReference type="GO" id="GO:0005886">
    <property type="term" value="C:plasma membrane"/>
    <property type="evidence" value="ECO:0007669"/>
    <property type="project" value="TreeGrafter"/>
</dbReference>
<evidence type="ECO:0000259" key="6">
    <source>
        <dbReference type="PROSITE" id="PS50287"/>
    </source>
</evidence>
<dbReference type="Proteomes" id="UP000005408">
    <property type="component" value="Unassembled WGS sequence"/>
</dbReference>
<dbReference type="EnsemblMetazoa" id="G9810.1">
    <property type="protein sequence ID" value="G9810.1:cds"/>
    <property type="gene ID" value="G9810"/>
</dbReference>
<evidence type="ECO:0000256" key="2">
    <source>
        <dbReference type="ARBA" id="ARBA00023180"/>
    </source>
</evidence>
<dbReference type="PRINTS" id="PR00258">
    <property type="entry name" value="SPERACTRCPTR"/>
</dbReference>
<dbReference type="PROSITE" id="PS00420">
    <property type="entry name" value="SRCR_1"/>
    <property type="match status" value="1"/>
</dbReference>
<evidence type="ECO:0000256" key="5">
    <source>
        <dbReference type="SAM" id="Phobius"/>
    </source>
</evidence>
<feature type="region of interest" description="Disordered" evidence="4">
    <location>
        <begin position="241"/>
        <end position="266"/>
    </location>
</feature>
<dbReference type="SUPFAM" id="SSF49785">
    <property type="entry name" value="Galactose-binding domain-like"/>
    <property type="match status" value="1"/>
</dbReference>
<feature type="domain" description="SRCR" evidence="6">
    <location>
        <begin position="311"/>
        <end position="411"/>
    </location>
</feature>
<feature type="compositionally biased region" description="Basic and acidic residues" evidence="4">
    <location>
        <begin position="245"/>
        <end position="266"/>
    </location>
</feature>
<name>A0A8W8P3I5_MAGGI</name>
<dbReference type="PANTHER" id="PTHR48071">
    <property type="entry name" value="SRCR DOMAIN-CONTAINING PROTEIN"/>
    <property type="match status" value="1"/>
</dbReference>